<dbReference type="PANTHER" id="PTHR11967">
    <property type="entry name" value="ALPHA-1-ACID GLYCOPROTEIN"/>
    <property type="match status" value="1"/>
</dbReference>
<gene>
    <name evidence="6" type="ORF">Q5P01_025082</name>
</gene>
<dbReference type="EMBL" id="JAUPFM010000021">
    <property type="protein sequence ID" value="KAK2816891.1"/>
    <property type="molecule type" value="Genomic_DNA"/>
</dbReference>
<sequence length="230" mass="26385">MIPPQRVGFSVFAIALLSLTSVSHSAPPACETLIRPLDQVDPHHLEGRWAMVAGSLSDLSLMERLERRDSATVRFSGNTSDSSMVLSRSLNLDNKCHYSAYNISLEGSRFTFNNITTTFTHTSCQDCILLSFDVESGKRNHFYMFSRKRQLEQEEVEEFRAQVKCLHMPPPVVMDPTKELCPEKLDENPTLKLKRRQTERRTERHSKDLFFCCQLPPMFVVALIKYVEIV</sequence>
<dbReference type="InterPro" id="IPR012674">
    <property type="entry name" value="Calycin"/>
</dbReference>
<dbReference type="PANTHER" id="PTHR11967:SF2">
    <property type="entry name" value="ALPHA-1-ACID GLYCOPROTEIN 1"/>
    <property type="match status" value="1"/>
</dbReference>
<evidence type="ECO:0000256" key="3">
    <source>
        <dbReference type="ARBA" id="ARBA00022729"/>
    </source>
</evidence>
<feature type="chain" id="PRO_5041727438" description="Apolipoprotein M" evidence="5">
    <location>
        <begin position="26"/>
        <end position="230"/>
    </location>
</feature>
<dbReference type="Proteomes" id="UP001187415">
    <property type="component" value="Unassembled WGS sequence"/>
</dbReference>
<keyword evidence="2" id="KW-0964">Secreted</keyword>
<evidence type="ECO:0000256" key="2">
    <source>
        <dbReference type="ARBA" id="ARBA00022525"/>
    </source>
</evidence>
<proteinExistence type="predicted"/>
<evidence type="ECO:0000313" key="7">
    <source>
        <dbReference type="Proteomes" id="UP001187415"/>
    </source>
</evidence>
<keyword evidence="7" id="KW-1185">Reference proteome</keyword>
<evidence type="ECO:0000313" key="6">
    <source>
        <dbReference type="EMBL" id="KAK2816891.1"/>
    </source>
</evidence>
<feature type="signal peptide" evidence="5">
    <location>
        <begin position="1"/>
        <end position="25"/>
    </location>
</feature>
<evidence type="ECO:0008006" key="8">
    <source>
        <dbReference type="Google" id="ProtNLM"/>
    </source>
</evidence>
<dbReference type="SUPFAM" id="SSF50814">
    <property type="entry name" value="Lipocalins"/>
    <property type="match status" value="1"/>
</dbReference>
<keyword evidence="4" id="KW-0325">Glycoprotein</keyword>
<dbReference type="AlphaFoldDB" id="A0AA88IMQ3"/>
<reference evidence="6" key="1">
    <citation type="submission" date="2023-07" db="EMBL/GenBank/DDBJ databases">
        <title>Chromosome-level Genome Assembly of Striped Snakehead (Channa striata).</title>
        <authorList>
            <person name="Liu H."/>
        </authorList>
    </citation>
    <scope>NUCLEOTIDE SEQUENCE</scope>
    <source>
        <strain evidence="6">Gz</strain>
        <tissue evidence="6">Muscle</tissue>
    </source>
</reference>
<dbReference type="Gene3D" id="2.40.128.20">
    <property type="match status" value="1"/>
</dbReference>
<evidence type="ECO:0000256" key="1">
    <source>
        <dbReference type="ARBA" id="ARBA00004613"/>
    </source>
</evidence>
<organism evidence="6 7">
    <name type="scientific">Channa striata</name>
    <name type="common">Snakehead murrel</name>
    <name type="synonym">Ophicephalus striatus</name>
    <dbReference type="NCBI Taxonomy" id="64152"/>
    <lineage>
        <taxon>Eukaryota</taxon>
        <taxon>Metazoa</taxon>
        <taxon>Chordata</taxon>
        <taxon>Craniata</taxon>
        <taxon>Vertebrata</taxon>
        <taxon>Euteleostomi</taxon>
        <taxon>Actinopterygii</taxon>
        <taxon>Neopterygii</taxon>
        <taxon>Teleostei</taxon>
        <taxon>Neoteleostei</taxon>
        <taxon>Acanthomorphata</taxon>
        <taxon>Anabantaria</taxon>
        <taxon>Anabantiformes</taxon>
        <taxon>Channoidei</taxon>
        <taxon>Channidae</taxon>
        <taxon>Channa</taxon>
    </lineage>
</organism>
<evidence type="ECO:0000256" key="5">
    <source>
        <dbReference type="SAM" id="SignalP"/>
    </source>
</evidence>
<name>A0AA88IMQ3_CHASR</name>
<evidence type="ECO:0000256" key="4">
    <source>
        <dbReference type="ARBA" id="ARBA00023180"/>
    </source>
</evidence>
<dbReference type="GO" id="GO:0005576">
    <property type="term" value="C:extracellular region"/>
    <property type="evidence" value="ECO:0007669"/>
    <property type="project" value="UniProtKB-SubCell"/>
</dbReference>
<accession>A0AA88IMQ3</accession>
<keyword evidence="3 5" id="KW-0732">Signal</keyword>
<comment type="subcellular location">
    <subcellularLocation>
        <location evidence="1">Secreted</location>
    </subcellularLocation>
</comment>
<protein>
    <recommendedName>
        <fullName evidence="8">Apolipoprotein M</fullName>
    </recommendedName>
</protein>
<comment type="caution">
    <text evidence="6">The sequence shown here is derived from an EMBL/GenBank/DDBJ whole genome shotgun (WGS) entry which is preliminary data.</text>
</comment>